<keyword evidence="3" id="KW-0136">Cellulose degradation</keyword>
<accession>A7A936</accession>
<dbReference type="Proteomes" id="UP000003773">
    <property type="component" value="Unassembled WGS sequence"/>
</dbReference>
<keyword evidence="2" id="KW-0378">Hydrolase</keyword>
<dbReference type="GO" id="GO:0005576">
    <property type="term" value="C:extracellular region"/>
    <property type="evidence" value="ECO:0007669"/>
    <property type="project" value="TreeGrafter"/>
</dbReference>
<evidence type="ECO:0000256" key="5">
    <source>
        <dbReference type="ARBA" id="ARBA00023295"/>
    </source>
</evidence>
<reference evidence="7 8" key="1">
    <citation type="submission" date="2007-04" db="EMBL/GenBank/DDBJ databases">
        <authorList>
            <person name="Fulton L."/>
            <person name="Clifton S."/>
            <person name="Fulton B."/>
            <person name="Xu J."/>
            <person name="Minx P."/>
            <person name="Pepin K.H."/>
            <person name="Johnson M."/>
            <person name="Thiruvilangam P."/>
            <person name="Bhonagiri V."/>
            <person name="Nash W.E."/>
            <person name="Mardis E.R."/>
            <person name="Wilson R.K."/>
        </authorList>
    </citation>
    <scope>NUCLEOTIDE SEQUENCE [LARGE SCALE GENOMIC DNA]</scope>
    <source>
        <strain evidence="7 8">L2-32</strain>
    </source>
</reference>
<evidence type="ECO:0000256" key="2">
    <source>
        <dbReference type="ARBA" id="ARBA00022801"/>
    </source>
</evidence>
<comment type="caution">
    <text evidence="7">The sequence shown here is derived from an EMBL/GenBank/DDBJ whole genome shotgun (WGS) entry which is preliminary data.</text>
</comment>
<sequence length="108" mass="12435">MTYEGVHMNPDYIKGVNLGNWLVLEKWMNPALFDGTTADDEYYLPTQLDPAVYEARIKTHRAEYINERDSATIKSWGLNSVRIPVPYFIFGDRAPFIGCIDELDKAFN</sequence>
<evidence type="ECO:0000256" key="4">
    <source>
        <dbReference type="ARBA" id="ARBA00023277"/>
    </source>
</evidence>
<evidence type="ECO:0000313" key="7">
    <source>
        <dbReference type="EMBL" id="EDN82251.1"/>
    </source>
</evidence>
<dbReference type="GO" id="GO:0030245">
    <property type="term" value="P:cellulose catabolic process"/>
    <property type="evidence" value="ECO:0007669"/>
    <property type="project" value="UniProtKB-KW"/>
</dbReference>
<dbReference type="HOGENOM" id="CLU_2191864_0_0_11"/>
<dbReference type="PANTHER" id="PTHR31297">
    <property type="entry name" value="GLUCAN ENDO-1,6-BETA-GLUCOSIDASE B"/>
    <property type="match status" value="1"/>
</dbReference>
<evidence type="ECO:0000313" key="8">
    <source>
        <dbReference type="Proteomes" id="UP000003773"/>
    </source>
</evidence>
<keyword evidence="5" id="KW-0326">Glycosidase</keyword>
<dbReference type="PANTHER" id="PTHR31297:SF41">
    <property type="entry name" value="ENDOGLUCANASE, PUTATIVE (AFU_ORTHOLOGUE AFUA_5G01830)-RELATED"/>
    <property type="match status" value="1"/>
</dbReference>
<dbReference type="SUPFAM" id="SSF51445">
    <property type="entry name" value="(Trans)glycosidases"/>
    <property type="match status" value="1"/>
</dbReference>
<gene>
    <name evidence="7" type="ORF">BIFADO_02379</name>
</gene>
<reference evidence="7 8" key="2">
    <citation type="submission" date="2007-05" db="EMBL/GenBank/DDBJ databases">
        <title>Draft genome sequence of Bifidobacterium adolescentis (L2-32).</title>
        <authorList>
            <person name="Sudarsanam P."/>
            <person name="Ley R."/>
            <person name="Guruge J."/>
            <person name="Turnbaugh P.J."/>
            <person name="Mahowald M."/>
            <person name="Liep D."/>
            <person name="Gordon J."/>
        </authorList>
    </citation>
    <scope>NUCLEOTIDE SEQUENCE [LARGE SCALE GENOMIC DNA]</scope>
    <source>
        <strain evidence="7 8">L2-32</strain>
    </source>
</reference>
<name>A7A936_BIFAD</name>
<dbReference type="InterPro" id="IPR017853">
    <property type="entry name" value="GH"/>
</dbReference>
<organism evidence="7 8">
    <name type="scientific">Bifidobacterium adolescentis L2-32</name>
    <dbReference type="NCBI Taxonomy" id="411481"/>
    <lineage>
        <taxon>Bacteria</taxon>
        <taxon>Bacillati</taxon>
        <taxon>Actinomycetota</taxon>
        <taxon>Actinomycetes</taxon>
        <taxon>Bifidobacteriales</taxon>
        <taxon>Bifidobacteriaceae</taxon>
        <taxon>Bifidobacterium</taxon>
    </lineage>
</organism>
<evidence type="ECO:0000256" key="6">
    <source>
        <dbReference type="ARBA" id="ARBA00023326"/>
    </source>
</evidence>
<dbReference type="EMBL" id="AAXD02000074">
    <property type="protein sequence ID" value="EDN82251.1"/>
    <property type="molecule type" value="Genomic_DNA"/>
</dbReference>
<protein>
    <submittedName>
        <fullName evidence="7">Uncharacterized protein</fullName>
    </submittedName>
</protein>
<comment type="similarity">
    <text evidence="1">Belongs to the glycosyl hydrolase 5 (cellulase A) family.</text>
</comment>
<keyword evidence="6" id="KW-0624">Polysaccharide degradation</keyword>
<dbReference type="GO" id="GO:0008422">
    <property type="term" value="F:beta-glucosidase activity"/>
    <property type="evidence" value="ECO:0007669"/>
    <property type="project" value="TreeGrafter"/>
</dbReference>
<keyword evidence="4" id="KW-0119">Carbohydrate metabolism</keyword>
<evidence type="ECO:0000256" key="3">
    <source>
        <dbReference type="ARBA" id="ARBA00023001"/>
    </source>
</evidence>
<dbReference type="AlphaFoldDB" id="A7A936"/>
<dbReference type="Gene3D" id="3.20.20.80">
    <property type="entry name" value="Glycosidases"/>
    <property type="match status" value="1"/>
</dbReference>
<dbReference type="InterPro" id="IPR050386">
    <property type="entry name" value="Glycosyl_hydrolase_5"/>
</dbReference>
<dbReference type="GO" id="GO:0009986">
    <property type="term" value="C:cell surface"/>
    <property type="evidence" value="ECO:0007669"/>
    <property type="project" value="TreeGrafter"/>
</dbReference>
<evidence type="ECO:0000256" key="1">
    <source>
        <dbReference type="ARBA" id="ARBA00005641"/>
    </source>
</evidence>
<proteinExistence type="inferred from homology"/>
<dbReference type="RefSeq" id="WP_003811097.1">
    <property type="nucleotide sequence ID" value="NZ_DS264459.1"/>
</dbReference>